<gene>
    <name evidence="9" type="primary">LOC113787715</name>
</gene>
<reference evidence="8" key="1">
    <citation type="journal article" date="2013" name="Nat. Biotechnol.">
        <title>Draft genome sequence of chickpea (Cicer arietinum) provides a resource for trait improvement.</title>
        <authorList>
            <person name="Varshney R.K."/>
            <person name="Song C."/>
            <person name="Saxena R.K."/>
            <person name="Azam S."/>
            <person name="Yu S."/>
            <person name="Sharpe A.G."/>
            <person name="Cannon S."/>
            <person name="Baek J."/>
            <person name="Rosen B.D."/>
            <person name="Tar'an B."/>
            <person name="Millan T."/>
            <person name="Zhang X."/>
            <person name="Ramsay L.D."/>
            <person name="Iwata A."/>
            <person name="Wang Y."/>
            <person name="Nelson W."/>
            <person name="Farmer A.D."/>
            <person name="Gaur P.M."/>
            <person name="Soderlund C."/>
            <person name="Penmetsa R.V."/>
            <person name="Xu C."/>
            <person name="Bharti A.K."/>
            <person name="He W."/>
            <person name="Winter P."/>
            <person name="Zhao S."/>
            <person name="Hane J.K."/>
            <person name="Carrasquilla-Garcia N."/>
            <person name="Condie J.A."/>
            <person name="Upadhyaya H.D."/>
            <person name="Luo M.C."/>
            <person name="Thudi M."/>
            <person name="Gowda C.L."/>
            <person name="Singh N.P."/>
            <person name="Lichtenzveig J."/>
            <person name="Gali K.K."/>
            <person name="Rubio J."/>
            <person name="Nadarajan N."/>
            <person name="Dolezel J."/>
            <person name="Bansal K.C."/>
            <person name="Xu X."/>
            <person name="Edwards D."/>
            <person name="Zhang G."/>
            <person name="Kahl G."/>
            <person name="Gil J."/>
            <person name="Singh K.B."/>
            <person name="Datta S.K."/>
            <person name="Jackson S.A."/>
            <person name="Wang J."/>
            <person name="Cook D.R."/>
        </authorList>
    </citation>
    <scope>NUCLEOTIDE SEQUENCE [LARGE SCALE GENOMIC DNA]</scope>
    <source>
        <strain evidence="8">cv. CDC Frontier</strain>
    </source>
</reference>
<dbReference type="Gene3D" id="3.30.70.100">
    <property type="match status" value="1"/>
</dbReference>
<sequence>MEDNIEFSISTLKVDLGCTKGCPTDVTNMLQQLKGVKSISIDPNQGNVTVVGNVNPMMLIKILQKMGKKAQLWSFDKKPKKKSVGSHHRQKHHSHCCHESSNIEDESETVHYDRIKHRTHHYERSKTKHDQDNMFGFGNQHQHAPQSQPQVSGYHPPMSGPNYQQQFSGYNNHHPTMSWNQPQHVTFPRPPSMYPISRPPYGYYGQGHPSWPNYGQGQPAWPTNEHYGSRLPGYNPMIHYNSYADNYRYTM</sequence>
<keyword evidence="8" id="KW-1185">Reference proteome</keyword>
<evidence type="ECO:0000256" key="2">
    <source>
        <dbReference type="ARBA" id="ARBA00022723"/>
    </source>
</evidence>
<evidence type="ECO:0000259" key="7">
    <source>
        <dbReference type="PROSITE" id="PS50846"/>
    </source>
</evidence>
<feature type="region of interest" description="Disordered" evidence="6">
    <location>
        <begin position="77"/>
        <end position="102"/>
    </location>
</feature>
<name>A0A3Q7XVY7_CICAR</name>
<dbReference type="SUPFAM" id="SSF55008">
    <property type="entry name" value="HMA, heavy metal-associated domain"/>
    <property type="match status" value="1"/>
</dbReference>
<dbReference type="STRING" id="3827.A0A3Q7XVY7"/>
<dbReference type="Proteomes" id="UP000087171">
    <property type="component" value="Chromosome Ca7"/>
</dbReference>
<dbReference type="RefSeq" id="XP_027192633.1">
    <property type="nucleotide sequence ID" value="XM_027336832.1"/>
</dbReference>
<evidence type="ECO:0000256" key="4">
    <source>
        <dbReference type="ARBA" id="ARBA00023289"/>
    </source>
</evidence>
<dbReference type="GeneID" id="113787715"/>
<dbReference type="Pfam" id="PF00403">
    <property type="entry name" value="HMA"/>
    <property type="match status" value="1"/>
</dbReference>
<keyword evidence="1" id="KW-0488">Methylation</keyword>
<keyword evidence="2" id="KW-0479">Metal-binding</keyword>
<dbReference type="PROSITE" id="PS50846">
    <property type="entry name" value="HMA_2"/>
    <property type="match status" value="1"/>
</dbReference>
<dbReference type="CDD" id="cd00371">
    <property type="entry name" value="HMA"/>
    <property type="match status" value="1"/>
</dbReference>
<dbReference type="OrthoDB" id="691258at2759"/>
<dbReference type="PANTHER" id="PTHR45868">
    <property type="entry name" value="HEAVY METAL-ASSOCIATED ISOPRENYLATED PLANT PROTEIN 33-RELATED"/>
    <property type="match status" value="1"/>
</dbReference>
<keyword evidence="4" id="KW-0636">Prenylation</keyword>
<comment type="similarity">
    <text evidence="5">Belongs to the HIPP family.</text>
</comment>
<dbReference type="GO" id="GO:0046872">
    <property type="term" value="F:metal ion binding"/>
    <property type="evidence" value="ECO:0007669"/>
    <property type="project" value="UniProtKB-KW"/>
</dbReference>
<organism evidence="8 9">
    <name type="scientific">Cicer arietinum</name>
    <name type="common">Chickpea</name>
    <name type="synonym">Garbanzo</name>
    <dbReference type="NCBI Taxonomy" id="3827"/>
    <lineage>
        <taxon>Eukaryota</taxon>
        <taxon>Viridiplantae</taxon>
        <taxon>Streptophyta</taxon>
        <taxon>Embryophyta</taxon>
        <taxon>Tracheophyta</taxon>
        <taxon>Spermatophyta</taxon>
        <taxon>Magnoliopsida</taxon>
        <taxon>eudicotyledons</taxon>
        <taxon>Gunneridae</taxon>
        <taxon>Pentapetalae</taxon>
        <taxon>rosids</taxon>
        <taxon>fabids</taxon>
        <taxon>Fabales</taxon>
        <taxon>Fabaceae</taxon>
        <taxon>Papilionoideae</taxon>
        <taxon>50 kb inversion clade</taxon>
        <taxon>NPAAA clade</taxon>
        <taxon>Hologalegina</taxon>
        <taxon>IRL clade</taxon>
        <taxon>Cicereae</taxon>
        <taxon>Cicer</taxon>
    </lineage>
</organism>
<dbReference type="PaxDb" id="3827-XP_004508229.1"/>
<evidence type="ECO:0000256" key="5">
    <source>
        <dbReference type="ARBA" id="ARBA00024045"/>
    </source>
</evidence>
<evidence type="ECO:0000256" key="3">
    <source>
        <dbReference type="ARBA" id="ARBA00023288"/>
    </source>
</evidence>
<dbReference type="InterPro" id="IPR006121">
    <property type="entry name" value="HMA_dom"/>
</dbReference>
<dbReference type="KEGG" id="cam:113787715"/>
<dbReference type="PANTHER" id="PTHR45868:SF74">
    <property type="entry name" value="HEAVY METAL-ASSOCIATED ISOPRENYLATED PLANT PROTEIN 33"/>
    <property type="match status" value="1"/>
</dbReference>
<protein>
    <submittedName>
        <fullName evidence="9">Heavy metal-associated isoprenylated plant protein 28-like</fullName>
    </submittedName>
</protein>
<evidence type="ECO:0000313" key="8">
    <source>
        <dbReference type="Proteomes" id="UP000087171"/>
    </source>
</evidence>
<accession>A0A3Q7XVY7</accession>
<proteinExistence type="inferred from homology"/>
<feature type="domain" description="HMA" evidence="7">
    <location>
        <begin position="7"/>
        <end position="71"/>
    </location>
</feature>
<dbReference type="AlphaFoldDB" id="A0A3Q7XVY7"/>
<evidence type="ECO:0000313" key="9">
    <source>
        <dbReference type="RefSeq" id="XP_027192633.1"/>
    </source>
</evidence>
<evidence type="ECO:0000256" key="6">
    <source>
        <dbReference type="SAM" id="MobiDB-lite"/>
    </source>
</evidence>
<dbReference type="InterPro" id="IPR036163">
    <property type="entry name" value="HMA_dom_sf"/>
</dbReference>
<keyword evidence="3" id="KW-0449">Lipoprotein</keyword>
<evidence type="ECO:0000256" key="1">
    <source>
        <dbReference type="ARBA" id="ARBA00022481"/>
    </source>
</evidence>
<feature type="compositionally biased region" description="Basic residues" evidence="6">
    <location>
        <begin position="78"/>
        <end position="95"/>
    </location>
</feature>
<reference evidence="9" key="2">
    <citation type="submission" date="2025-08" db="UniProtKB">
        <authorList>
            <consortium name="RefSeq"/>
        </authorList>
    </citation>
    <scope>IDENTIFICATION</scope>
    <source>
        <tissue evidence="9">Etiolated seedlings</tissue>
    </source>
</reference>